<evidence type="ECO:0000313" key="2">
    <source>
        <dbReference type="Proteomes" id="UP000076532"/>
    </source>
</evidence>
<accession>A0A166IFX2</accession>
<organism evidence="1 2">
    <name type="scientific">Athelia psychrophila</name>
    <dbReference type="NCBI Taxonomy" id="1759441"/>
    <lineage>
        <taxon>Eukaryota</taxon>
        <taxon>Fungi</taxon>
        <taxon>Dikarya</taxon>
        <taxon>Basidiomycota</taxon>
        <taxon>Agaricomycotina</taxon>
        <taxon>Agaricomycetes</taxon>
        <taxon>Agaricomycetidae</taxon>
        <taxon>Atheliales</taxon>
        <taxon>Atheliaceae</taxon>
        <taxon>Athelia</taxon>
    </lineage>
</organism>
<dbReference type="EMBL" id="KV417561">
    <property type="protein sequence ID" value="KZP19776.1"/>
    <property type="molecule type" value="Genomic_DNA"/>
</dbReference>
<name>A0A166IFX2_9AGAM</name>
<keyword evidence="2" id="KW-1185">Reference proteome</keyword>
<proteinExistence type="predicted"/>
<dbReference type="OrthoDB" id="3262934at2759"/>
<evidence type="ECO:0000313" key="1">
    <source>
        <dbReference type="EMBL" id="KZP19776.1"/>
    </source>
</evidence>
<dbReference type="AlphaFoldDB" id="A0A166IFX2"/>
<gene>
    <name evidence="1" type="ORF">FIBSPDRAFT_743392</name>
</gene>
<dbReference type="STRING" id="436010.A0A166IFX2"/>
<sequence>MTCKNGQASVMYPPLDGTIRLSFLVDFHLKHNPGRNIHVYSDSPGCQTEIAYLEFGRAAQRASHLLRPGCA</sequence>
<reference evidence="1 2" key="1">
    <citation type="journal article" date="2016" name="Mol. Biol. Evol.">
        <title>Comparative Genomics of Early-Diverging Mushroom-Forming Fungi Provides Insights into the Origins of Lignocellulose Decay Capabilities.</title>
        <authorList>
            <person name="Nagy L.G."/>
            <person name="Riley R."/>
            <person name="Tritt A."/>
            <person name="Adam C."/>
            <person name="Daum C."/>
            <person name="Floudas D."/>
            <person name="Sun H."/>
            <person name="Yadav J.S."/>
            <person name="Pangilinan J."/>
            <person name="Larsson K.H."/>
            <person name="Matsuura K."/>
            <person name="Barry K."/>
            <person name="Labutti K."/>
            <person name="Kuo R."/>
            <person name="Ohm R.A."/>
            <person name="Bhattacharya S.S."/>
            <person name="Shirouzu T."/>
            <person name="Yoshinaga Y."/>
            <person name="Martin F.M."/>
            <person name="Grigoriev I.V."/>
            <person name="Hibbett D.S."/>
        </authorList>
    </citation>
    <scope>NUCLEOTIDE SEQUENCE [LARGE SCALE GENOMIC DNA]</scope>
    <source>
        <strain evidence="1 2">CBS 109695</strain>
    </source>
</reference>
<dbReference type="Proteomes" id="UP000076532">
    <property type="component" value="Unassembled WGS sequence"/>
</dbReference>
<protein>
    <submittedName>
        <fullName evidence="1">Uncharacterized protein</fullName>
    </submittedName>
</protein>